<keyword evidence="2" id="KW-1185">Reference proteome</keyword>
<dbReference type="EMBL" id="JBIAUT010000012">
    <property type="protein sequence ID" value="MFF4219851.1"/>
    <property type="molecule type" value="Genomic_DNA"/>
</dbReference>
<organism evidence="1 2">
    <name type="scientific">Streptomyces nondiastaticus</name>
    <dbReference type="NCBI Taxonomy" id="3154512"/>
    <lineage>
        <taxon>Bacteria</taxon>
        <taxon>Bacillati</taxon>
        <taxon>Actinomycetota</taxon>
        <taxon>Actinomycetes</taxon>
        <taxon>Kitasatosporales</taxon>
        <taxon>Streptomycetaceae</taxon>
        <taxon>Streptomyces</taxon>
    </lineage>
</organism>
<proteinExistence type="predicted"/>
<gene>
    <name evidence="1" type="ORF">ACFYZM_26785</name>
</gene>
<accession>A0ABW6U5H3</accession>
<reference evidence="1 2" key="1">
    <citation type="submission" date="2024-10" db="EMBL/GenBank/DDBJ databases">
        <title>The Natural Products Discovery Center: Release of the First 8490 Sequenced Strains for Exploring Actinobacteria Biosynthetic Diversity.</title>
        <authorList>
            <person name="Kalkreuter E."/>
            <person name="Kautsar S.A."/>
            <person name="Yang D."/>
            <person name="Bader C.D."/>
            <person name="Teijaro C.N."/>
            <person name="Fluegel L."/>
            <person name="Davis C.M."/>
            <person name="Simpson J.R."/>
            <person name="Lauterbach L."/>
            <person name="Steele A.D."/>
            <person name="Gui C."/>
            <person name="Meng S."/>
            <person name="Li G."/>
            <person name="Viehrig K."/>
            <person name="Ye F."/>
            <person name="Su P."/>
            <person name="Kiefer A.F."/>
            <person name="Nichols A."/>
            <person name="Cepeda A.J."/>
            <person name="Yan W."/>
            <person name="Fan B."/>
            <person name="Jiang Y."/>
            <person name="Adhikari A."/>
            <person name="Zheng C.-J."/>
            <person name="Schuster L."/>
            <person name="Cowan T.M."/>
            <person name="Smanski M.J."/>
            <person name="Chevrette M.G."/>
            <person name="De Carvalho L.P.S."/>
            <person name="Shen B."/>
        </authorList>
    </citation>
    <scope>NUCLEOTIDE SEQUENCE [LARGE SCALE GENOMIC DNA]</scope>
    <source>
        <strain evidence="1 2">NPDC001650</strain>
    </source>
</reference>
<dbReference type="Pfam" id="PF19768">
    <property type="entry name" value="DUF6255"/>
    <property type="match status" value="1"/>
</dbReference>
<comment type="caution">
    <text evidence="1">The sequence shown here is derived from an EMBL/GenBank/DDBJ whole genome shotgun (WGS) entry which is preliminary data.</text>
</comment>
<name>A0ABW6U5H3_9ACTN</name>
<dbReference type="RefSeq" id="WP_388631860.1">
    <property type="nucleotide sequence ID" value="NZ_JBIAUT010000012.1"/>
</dbReference>
<protein>
    <submittedName>
        <fullName evidence="1">DUF6255 family natural product biosynthesis protein</fullName>
    </submittedName>
</protein>
<sequence>MRIRCNHGEGWTYPVPGEQRCRSCGTVRFTAYGAVRPPGLPGALTPKPRDARKADRAAAAWIANAPRRGTWWGLGSVA</sequence>
<dbReference type="Proteomes" id="UP001602123">
    <property type="component" value="Unassembled WGS sequence"/>
</dbReference>
<evidence type="ECO:0000313" key="2">
    <source>
        <dbReference type="Proteomes" id="UP001602123"/>
    </source>
</evidence>
<evidence type="ECO:0000313" key="1">
    <source>
        <dbReference type="EMBL" id="MFF4219851.1"/>
    </source>
</evidence>
<dbReference type="InterPro" id="IPR046222">
    <property type="entry name" value="DUF6255"/>
</dbReference>